<evidence type="ECO:0000313" key="4">
    <source>
        <dbReference type="Proteomes" id="UP001345219"/>
    </source>
</evidence>
<evidence type="ECO:0000256" key="1">
    <source>
        <dbReference type="SAM" id="MobiDB-lite"/>
    </source>
</evidence>
<keyword evidence="2" id="KW-0732">Signal</keyword>
<reference evidence="3 4" key="1">
    <citation type="journal article" date="2023" name="Hortic Res">
        <title>Pangenome of water caltrop reveals structural variations and asymmetric subgenome divergence after allopolyploidization.</title>
        <authorList>
            <person name="Zhang X."/>
            <person name="Chen Y."/>
            <person name="Wang L."/>
            <person name="Yuan Y."/>
            <person name="Fang M."/>
            <person name="Shi L."/>
            <person name="Lu R."/>
            <person name="Comes H.P."/>
            <person name="Ma Y."/>
            <person name="Chen Y."/>
            <person name="Huang G."/>
            <person name="Zhou Y."/>
            <person name="Zheng Z."/>
            <person name="Qiu Y."/>
        </authorList>
    </citation>
    <scope>NUCLEOTIDE SEQUENCE [LARGE SCALE GENOMIC DNA]</scope>
    <source>
        <tissue evidence="3">Roots</tissue>
    </source>
</reference>
<comment type="caution">
    <text evidence="3">The sequence shown here is derived from an EMBL/GenBank/DDBJ whole genome shotgun (WGS) entry which is preliminary data.</text>
</comment>
<keyword evidence="4" id="KW-1185">Reference proteome</keyword>
<dbReference type="AlphaFoldDB" id="A0AAN7J9E6"/>
<evidence type="ECO:0000313" key="3">
    <source>
        <dbReference type="EMBL" id="KAK4741816.1"/>
    </source>
</evidence>
<organism evidence="3 4">
    <name type="scientific">Trapa incisa</name>
    <dbReference type="NCBI Taxonomy" id="236973"/>
    <lineage>
        <taxon>Eukaryota</taxon>
        <taxon>Viridiplantae</taxon>
        <taxon>Streptophyta</taxon>
        <taxon>Embryophyta</taxon>
        <taxon>Tracheophyta</taxon>
        <taxon>Spermatophyta</taxon>
        <taxon>Magnoliopsida</taxon>
        <taxon>eudicotyledons</taxon>
        <taxon>Gunneridae</taxon>
        <taxon>Pentapetalae</taxon>
        <taxon>rosids</taxon>
        <taxon>malvids</taxon>
        <taxon>Myrtales</taxon>
        <taxon>Lythraceae</taxon>
        <taxon>Trapa</taxon>
    </lineage>
</organism>
<proteinExistence type="predicted"/>
<feature type="region of interest" description="Disordered" evidence="1">
    <location>
        <begin position="31"/>
        <end position="55"/>
    </location>
</feature>
<dbReference type="Proteomes" id="UP001345219">
    <property type="component" value="Chromosome 19"/>
</dbReference>
<evidence type="ECO:0000256" key="2">
    <source>
        <dbReference type="SAM" id="SignalP"/>
    </source>
</evidence>
<feature type="chain" id="PRO_5043052420" evidence="2">
    <location>
        <begin position="24"/>
        <end position="95"/>
    </location>
</feature>
<gene>
    <name evidence="3" type="ORF">SAY87_025404</name>
</gene>
<protein>
    <submittedName>
        <fullName evidence="3">Uncharacterized protein</fullName>
    </submittedName>
</protein>
<sequence>MTTRSKILSFLCALFLMLLVSVALETRNLDTRKDLKQQDQGPEAKVPVEDAKYGGGGGGGGYGGGCKRCCHWCGGQCCKCCYENEIPEDANKPQN</sequence>
<dbReference type="EMBL" id="JAXIOK010000024">
    <property type="protein sequence ID" value="KAK4741816.1"/>
    <property type="molecule type" value="Genomic_DNA"/>
</dbReference>
<name>A0AAN7J9E6_9MYRT</name>
<accession>A0AAN7J9E6</accession>
<feature type="signal peptide" evidence="2">
    <location>
        <begin position="1"/>
        <end position="23"/>
    </location>
</feature>